<dbReference type="Pfam" id="PF12860">
    <property type="entry name" value="PAS_7"/>
    <property type="match status" value="2"/>
</dbReference>
<dbReference type="Pfam" id="PF00563">
    <property type="entry name" value="EAL"/>
    <property type="match status" value="1"/>
</dbReference>
<dbReference type="Gene3D" id="3.30.70.270">
    <property type="match status" value="1"/>
</dbReference>
<evidence type="ECO:0000259" key="3">
    <source>
        <dbReference type="PROSITE" id="PS50883"/>
    </source>
</evidence>
<keyword evidence="6" id="KW-1185">Reference proteome</keyword>
<proteinExistence type="predicted"/>
<dbReference type="SMART" id="SM00086">
    <property type="entry name" value="PAC"/>
    <property type="match status" value="1"/>
</dbReference>
<dbReference type="InterPro" id="IPR035965">
    <property type="entry name" value="PAS-like_dom_sf"/>
</dbReference>
<evidence type="ECO:0000313" key="6">
    <source>
        <dbReference type="Proteomes" id="UP000198615"/>
    </source>
</evidence>
<name>A0A8G2BJE9_9PROT</name>
<protein>
    <submittedName>
        <fullName evidence="5">PAS domain S-box-containing protein/diguanylate cyclase (GGDEF) domain-containing protein</fullName>
    </submittedName>
</protein>
<dbReference type="PROSITE" id="PS50112">
    <property type="entry name" value="PAS"/>
    <property type="match status" value="1"/>
</dbReference>
<dbReference type="NCBIfam" id="TIGR00229">
    <property type="entry name" value="sensory_box"/>
    <property type="match status" value="1"/>
</dbReference>
<dbReference type="Proteomes" id="UP000198615">
    <property type="component" value="Unassembled WGS sequence"/>
</dbReference>
<dbReference type="SMART" id="SM00091">
    <property type="entry name" value="PAS"/>
    <property type="match status" value="3"/>
</dbReference>
<dbReference type="PROSITE" id="PS50887">
    <property type="entry name" value="GGDEF"/>
    <property type="match status" value="1"/>
</dbReference>
<gene>
    <name evidence="5" type="ORF">SAMN05660686_03180</name>
</gene>
<dbReference type="PANTHER" id="PTHR44757:SF2">
    <property type="entry name" value="BIOFILM ARCHITECTURE MAINTENANCE PROTEIN MBAA"/>
    <property type="match status" value="1"/>
</dbReference>
<evidence type="ECO:0000259" key="4">
    <source>
        <dbReference type="PROSITE" id="PS50887"/>
    </source>
</evidence>
<dbReference type="AlphaFoldDB" id="A0A8G2BJE9"/>
<dbReference type="EMBL" id="FNBW01000009">
    <property type="protein sequence ID" value="SDG04393.1"/>
    <property type="molecule type" value="Genomic_DNA"/>
</dbReference>
<feature type="domain" description="GGDEF" evidence="4">
    <location>
        <begin position="427"/>
        <end position="560"/>
    </location>
</feature>
<dbReference type="Pfam" id="PF00990">
    <property type="entry name" value="GGDEF"/>
    <property type="match status" value="1"/>
</dbReference>
<dbReference type="InterPro" id="IPR000700">
    <property type="entry name" value="PAS-assoc_C"/>
</dbReference>
<dbReference type="InterPro" id="IPR043128">
    <property type="entry name" value="Rev_trsase/Diguanyl_cyclase"/>
</dbReference>
<dbReference type="CDD" id="cd01948">
    <property type="entry name" value="EAL"/>
    <property type="match status" value="1"/>
</dbReference>
<dbReference type="SMART" id="SM00052">
    <property type="entry name" value="EAL"/>
    <property type="match status" value="1"/>
</dbReference>
<dbReference type="RefSeq" id="WP_051244573.1">
    <property type="nucleotide sequence ID" value="NZ_FNBW01000009.1"/>
</dbReference>
<evidence type="ECO:0000313" key="5">
    <source>
        <dbReference type="EMBL" id="SDG04393.1"/>
    </source>
</evidence>
<dbReference type="InterPro" id="IPR001633">
    <property type="entry name" value="EAL_dom"/>
</dbReference>
<dbReference type="InterPro" id="IPR029787">
    <property type="entry name" value="Nucleotide_cyclase"/>
</dbReference>
<dbReference type="OrthoDB" id="7251575at2"/>
<dbReference type="PROSITE" id="PS50113">
    <property type="entry name" value="PAC"/>
    <property type="match status" value="1"/>
</dbReference>
<dbReference type="InterPro" id="IPR000014">
    <property type="entry name" value="PAS"/>
</dbReference>
<dbReference type="NCBIfam" id="TIGR00254">
    <property type="entry name" value="GGDEF"/>
    <property type="match status" value="1"/>
</dbReference>
<dbReference type="Gene3D" id="3.30.450.20">
    <property type="entry name" value="PAS domain"/>
    <property type="match status" value="2"/>
</dbReference>
<dbReference type="InterPro" id="IPR035919">
    <property type="entry name" value="EAL_sf"/>
</dbReference>
<reference evidence="5 6" key="1">
    <citation type="submission" date="2016-10" db="EMBL/GenBank/DDBJ databases">
        <authorList>
            <person name="Varghese N."/>
            <person name="Submissions S."/>
        </authorList>
    </citation>
    <scope>NUCLEOTIDE SEQUENCE [LARGE SCALE GENOMIC DNA]</scope>
    <source>
        <strain evidence="5 6">DSM 18839</strain>
    </source>
</reference>
<dbReference type="FunFam" id="3.20.20.450:FF:000001">
    <property type="entry name" value="Cyclic di-GMP phosphodiesterase yahA"/>
    <property type="match status" value="1"/>
</dbReference>
<dbReference type="CDD" id="cd01949">
    <property type="entry name" value="GGDEF"/>
    <property type="match status" value="1"/>
</dbReference>
<feature type="domain" description="EAL" evidence="3">
    <location>
        <begin position="569"/>
        <end position="825"/>
    </location>
</feature>
<dbReference type="Gene3D" id="3.20.20.450">
    <property type="entry name" value="EAL domain"/>
    <property type="match status" value="1"/>
</dbReference>
<dbReference type="InterPro" id="IPR013655">
    <property type="entry name" value="PAS_fold_3"/>
</dbReference>
<dbReference type="InterPro" id="IPR000160">
    <property type="entry name" value="GGDEF_dom"/>
</dbReference>
<evidence type="ECO:0000259" key="1">
    <source>
        <dbReference type="PROSITE" id="PS50112"/>
    </source>
</evidence>
<dbReference type="SUPFAM" id="SSF55073">
    <property type="entry name" value="Nucleotide cyclase"/>
    <property type="match status" value="1"/>
</dbReference>
<dbReference type="PANTHER" id="PTHR44757">
    <property type="entry name" value="DIGUANYLATE CYCLASE DGCP"/>
    <property type="match status" value="1"/>
</dbReference>
<dbReference type="InterPro" id="IPR052155">
    <property type="entry name" value="Biofilm_reg_signaling"/>
</dbReference>
<evidence type="ECO:0000259" key="2">
    <source>
        <dbReference type="PROSITE" id="PS50113"/>
    </source>
</evidence>
<dbReference type="CDD" id="cd00130">
    <property type="entry name" value="PAS"/>
    <property type="match status" value="1"/>
</dbReference>
<comment type="caution">
    <text evidence="5">The sequence shown here is derived from an EMBL/GenBank/DDBJ whole genome shotgun (WGS) entry which is preliminary data.</text>
</comment>
<dbReference type="SUPFAM" id="SSF55785">
    <property type="entry name" value="PYP-like sensor domain (PAS domain)"/>
    <property type="match status" value="2"/>
</dbReference>
<sequence>MTMADNPRSALAAFPTSVLDGIDDGFLQLDRDDRVVWFTAPVLAFFPHLADSLTPGAAFSSLLDLNVTAEQDTALKTNAETWRARRMEAHEQPHGLIDGRLANGRWVRVMDHATEDGGRLIHYRDVTEERRELDEAARFTLFLQGTLETISQGICAFDADWRLLTWNAHFFDLLGLPASFASVGMRLSDIIHHLADQGEYGAGDAADRASEILEMIQTTRGTVYERPNRDGRLMEVRIRPMPNGGVVIVYEDISDRQEAQRALKQSEERYALAAAGSNDGLWDWDLATNSIYLSTRWKQMLGHVEQEIGDGAEEWFSRIHPEDVQRVTAQLDAHLSGAVGNFESEHRVRHRDGTYRWMLVRGLGVRDVSGHAYRIAGSMTDITDRKRVEEQSIHDALHDNLTGLPNRTLFLERVRQALARFRRNPSASFGVVYLDLDRFKVVNESLGHIHGDDLIIAAARRLEHNLKFGDTVARLGGDEFAMLLEDVSDKSESIGVCDMLQKALASPFSLSGKEIFTTASMGAAHSSEGYGRPEDILRDAELAMYKAKELGKAQAVAFNPNMRGTTVTPLDMETDLRRAIERGELTLRFQPIISLANGRIQGFEALARWTHSKRGEVPPSDFIPLAEETGMIVEIGQWVLRTACERTVRWRDQFPKAEPMEISVNLSSRQFHQYDLVRMVTNSLEGTGMDPSLLKLEITESALMENAHLSAQMLNDLKSLKIQVCVDDFGTGYSSLSYLHTFPIDTLKIDKSFVQDMGRNRHNLEIVRTICLLAQNLRLDVIAEGVETPEQLAQLRAIGCGFAQGYLFSPPLDVDGVERLLGENRSW</sequence>
<dbReference type="SMART" id="SM00267">
    <property type="entry name" value="GGDEF"/>
    <property type="match status" value="1"/>
</dbReference>
<feature type="domain" description="PAS" evidence="1">
    <location>
        <begin position="266"/>
        <end position="338"/>
    </location>
</feature>
<dbReference type="SUPFAM" id="SSF141868">
    <property type="entry name" value="EAL domain-like"/>
    <property type="match status" value="1"/>
</dbReference>
<dbReference type="PROSITE" id="PS50883">
    <property type="entry name" value="EAL"/>
    <property type="match status" value="1"/>
</dbReference>
<feature type="domain" description="PAC" evidence="2">
    <location>
        <begin position="342"/>
        <end position="394"/>
    </location>
</feature>
<dbReference type="InterPro" id="IPR001610">
    <property type="entry name" value="PAC"/>
</dbReference>
<dbReference type="Pfam" id="PF08447">
    <property type="entry name" value="PAS_3"/>
    <property type="match status" value="1"/>
</dbReference>
<accession>A0A8G2BJE9</accession>
<organism evidence="5 6">
    <name type="scientific">Thalassobaculum litoreum DSM 18839</name>
    <dbReference type="NCBI Taxonomy" id="1123362"/>
    <lineage>
        <taxon>Bacteria</taxon>
        <taxon>Pseudomonadati</taxon>
        <taxon>Pseudomonadota</taxon>
        <taxon>Alphaproteobacteria</taxon>
        <taxon>Rhodospirillales</taxon>
        <taxon>Thalassobaculaceae</taxon>
        <taxon>Thalassobaculum</taxon>
    </lineage>
</organism>